<dbReference type="PANTHER" id="PTHR35279:SF4">
    <property type="entry name" value="GLYCOSYL HYDROLASE FAMILY 32 N-TERMINAL DOMAIN-CONTAINING PROTEIN"/>
    <property type="match status" value="1"/>
</dbReference>
<feature type="region of interest" description="Disordered" evidence="1">
    <location>
        <begin position="39"/>
        <end position="58"/>
    </location>
</feature>
<keyword evidence="4" id="KW-0378">Hydrolase</keyword>
<dbReference type="SUPFAM" id="SSF75005">
    <property type="entry name" value="Arabinanase/levansucrase/invertase"/>
    <property type="match status" value="2"/>
</dbReference>
<dbReference type="EMBL" id="CAMXCT010000045">
    <property type="protein sequence ID" value="CAI3972955.1"/>
    <property type="molecule type" value="Genomic_DNA"/>
</dbReference>
<name>A0A9P1BI54_9DINO</name>
<dbReference type="EMBL" id="CAMXCT030000045">
    <property type="protein sequence ID" value="CAL4760267.1"/>
    <property type="molecule type" value="Genomic_DNA"/>
</dbReference>
<evidence type="ECO:0000256" key="2">
    <source>
        <dbReference type="SAM" id="SignalP"/>
    </source>
</evidence>
<dbReference type="GO" id="GO:0016787">
    <property type="term" value="F:hydrolase activity"/>
    <property type="evidence" value="ECO:0007669"/>
    <property type="project" value="UniProtKB-KW"/>
</dbReference>
<evidence type="ECO:0000256" key="1">
    <source>
        <dbReference type="SAM" id="MobiDB-lite"/>
    </source>
</evidence>
<keyword evidence="5" id="KW-1185">Reference proteome</keyword>
<dbReference type="PANTHER" id="PTHR35279">
    <property type="match status" value="1"/>
</dbReference>
<accession>A0A9P1BI54</accession>
<dbReference type="AlphaFoldDB" id="A0A9P1BI54"/>
<feature type="signal peptide" evidence="2">
    <location>
        <begin position="1"/>
        <end position="23"/>
    </location>
</feature>
<keyword evidence="2" id="KW-0732">Signal</keyword>
<sequence length="378" mass="40755">MAHAAARSWALAALAALLCGSNAFVSEWRAPKRCTQILRRGISPRGAPSGRPTPLVVPKKEGPQWWDARNSASPVVKPPTEPNGQWRMWYYGRAGTEWAKGLKAFLPTGRIGCATSSDGLKWRRCKGPLEGGAVLDPSEDAFDSVHVGVGDVVQLPNGTLWMYYFGGGLDGLPNQGIRMQIGLATSEDGLKWQRAEGGQPVLSPGDEEDFDALFVAWPRVLPPWLTKGVKGIPKNQWYMSYHTAKFESTGLRWTAGAAFSPDGIHWKKAGPVLGPSSSGSWDSCGVGVRHLVVKENALTMLYEAVDDRGDHACGLAYSEDGVVWQRQVSSASVNDVEDVPGRAAGGPILQKGEDGDWDSRVVGTPYLVPPLGDVWGPQ</sequence>
<evidence type="ECO:0000313" key="5">
    <source>
        <dbReference type="Proteomes" id="UP001152797"/>
    </source>
</evidence>
<protein>
    <submittedName>
        <fullName evidence="4">Glycosyl hydrolase family 32 N-terminal domain-containing protein</fullName>
    </submittedName>
</protein>
<comment type="caution">
    <text evidence="3">The sequence shown here is derived from an EMBL/GenBank/DDBJ whole genome shotgun (WGS) entry which is preliminary data.</text>
</comment>
<reference evidence="3" key="1">
    <citation type="submission" date="2022-10" db="EMBL/GenBank/DDBJ databases">
        <authorList>
            <person name="Chen Y."/>
            <person name="Dougan E. K."/>
            <person name="Chan C."/>
            <person name="Rhodes N."/>
            <person name="Thang M."/>
        </authorList>
    </citation>
    <scope>NUCLEOTIDE SEQUENCE</scope>
</reference>
<evidence type="ECO:0000313" key="4">
    <source>
        <dbReference type="EMBL" id="CAL4760267.1"/>
    </source>
</evidence>
<dbReference type="InterPro" id="IPR023296">
    <property type="entry name" value="Glyco_hydro_beta-prop_sf"/>
</dbReference>
<dbReference type="EMBL" id="CAMXCT020000045">
    <property type="protein sequence ID" value="CAL1126330.1"/>
    <property type="molecule type" value="Genomic_DNA"/>
</dbReference>
<feature type="chain" id="PRO_5043269473" evidence="2">
    <location>
        <begin position="24"/>
        <end position="378"/>
    </location>
</feature>
<proteinExistence type="predicted"/>
<organism evidence="3">
    <name type="scientific">Cladocopium goreaui</name>
    <dbReference type="NCBI Taxonomy" id="2562237"/>
    <lineage>
        <taxon>Eukaryota</taxon>
        <taxon>Sar</taxon>
        <taxon>Alveolata</taxon>
        <taxon>Dinophyceae</taxon>
        <taxon>Suessiales</taxon>
        <taxon>Symbiodiniaceae</taxon>
        <taxon>Cladocopium</taxon>
    </lineage>
</organism>
<evidence type="ECO:0000313" key="3">
    <source>
        <dbReference type="EMBL" id="CAI3972955.1"/>
    </source>
</evidence>
<dbReference type="OrthoDB" id="3510at2759"/>
<reference evidence="4 5" key="2">
    <citation type="submission" date="2024-05" db="EMBL/GenBank/DDBJ databases">
        <authorList>
            <person name="Chen Y."/>
            <person name="Shah S."/>
            <person name="Dougan E. K."/>
            <person name="Thang M."/>
            <person name="Chan C."/>
        </authorList>
    </citation>
    <scope>NUCLEOTIDE SEQUENCE [LARGE SCALE GENOMIC DNA]</scope>
</reference>
<dbReference type="Proteomes" id="UP001152797">
    <property type="component" value="Unassembled WGS sequence"/>
</dbReference>
<dbReference type="Gene3D" id="2.115.10.20">
    <property type="entry name" value="Glycosyl hydrolase domain, family 43"/>
    <property type="match status" value="2"/>
</dbReference>
<gene>
    <name evidence="3" type="ORF">C1SCF055_LOCUS1488</name>
</gene>